<dbReference type="InterPro" id="IPR057207">
    <property type="entry name" value="FBXL15_LRR"/>
</dbReference>
<dbReference type="InterPro" id="IPR001810">
    <property type="entry name" value="F-box_dom"/>
</dbReference>
<dbReference type="EMBL" id="KI397142">
    <property type="protein sequence ID" value="ERM96280.1"/>
    <property type="molecule type" value="Genomic_DNA"/>
</dbReference>
<feature type="domain" description="F-box" evidence="1">
    <location>
        <begin position="14"/>
        <end position="52"/>
    </location>
</feature>
<dbReference type="GO" id="GO:0019005">
    <property type="term" value="C:SCF ubiquitin ligase complex"/>
    <property type="evidence" value="ECO:0000318"/>
    <property type="project" value="GO_Central"/>
</dbReference>
<dbReference type="STRING" id="13333.W1NM26"/>
<evidence type="ECO:0000259" key="1">
    <source>
        <dbReference type="Pfam" id="PF12937"/>
    </source>
</evidence>
<dbReference type="eggNOG" id="KOG1947">
    <property type="taxonomic scope" value="Eukaryota"/>
</dbReference>
<keyword evidence="4" id="KW-1185">Reference proteome</keyword>
<dbReference type="Gramene" id="ERM96280">
    <property type="protein sequence ID" value="ERM96280"/>
    <property type="gene ID" value="AMTR_s00001p00167940"/>
</dbReference>
<dbReference type="GO" id="GO:0031146">
    <property type="term" value="P:SCF-dependent proteasomal ubiquitin-dependent protein catabolic process"/>
    <property type="evidence" value="ECO:0000318"/>
    <property type="project" value="GO_Central"/>
</dbReference>
<name>W1NM26_AMBTC</name>
<evidence type="ECO:0000313" key="4">
    <source>
        <dbReference type="Proteomes" id="UP000017836"/>
    </source>
</evidence>
<accession>W1NM26</accession>
<gene>
    <name evidence="3" type="ORF">AMTR_s00001p00167940</name>
</gene>
<dbReference type="SUPFAM" id="SSF81383">
    <property type="entry name" value="F-box domain"/>
    <property type="match status" value="1"/>
</dbReference>
<dbReference type="OrthoDB" id="2585512at2759"/>
<evidence type="ECO:0000259" key="2">
    <source>
        <dbReference type="Pfam" id="PF25372"/>
    </source>
</evidence>
<dbReference type="KEGG" id="atr:18424210"/>
<dbReference type="SUPFAM" id="SSF52047">
    <property type="entry name" value="RNI-like"/>
    <property type="match status" value="2"/>
</dbReference>
<evidence type="ECO:0000313" key="3">
    <source>
        <dbReference type="EMBL" id="ERM96280.1"/>
    </source>
</evidence>
<reference evidence="4" key="1">
    <citation type="journal article" date="2013" name="Science">
        <title>The Amborella genome and the evolution of flowering plants.</title>
        <authorList>
            <consortium name="Amborella Genome Project"/>
        </authorList>
    </citation>
    <scope>NUCLEOTIDE SEQUENCE [LARGE SCALE GENOMIC DNA]</scope>
</reference>
<dbReference type="Proteomes" id="UP000017836">
    <property type="component" value="Unassembled WGS sequence"/>
</dbReference>
<dbReference type="InterPro" id="IPR036047">
    <property type="entry name" value="F-box-like_dom_sf"/>
</dbReference>
<dbReference type="OMA" id="WLLEADI"/>
<organism evidence="3 4">
    <name type="scientific">Amborella trichopoda</name>
    <dbReference type="NCBI Taxonomy" id="13333"/>
    <lineage>
        <taxon>Eukaryota</taxon>
        <taxon>Viridiplantae</taxon>
        <taxon>Streptophyta</taxon>
        <taxon>Embryophyta</taxon>
        <taxon>Tracheophyta</taxon>
        <taxon>Spermatophyta</taxon>
        <taxon>Magnoliopsida</taxon>
        <taxon>Amborellales</taxon>
        <taxon>Amborellaceae</taxon>
        <taxon>Amborella</taxon>
    </lineage>
</organism>
<dbReference type="InterPro" id="IPR006553">
    <property type="entry name" value="Leu-rich_rpt_Cys-con_subtyp"/>
</dbReference>
<dbReference type="AlphaFoldDB" id="W1NM26"/>
<dbReference type="InterPro" id="IPR032675">
    <property type="entry name" value="LRR_dom_sf"/>
</dbReference>
<dbReference type="Gene3D" id="3.80.10.10">
    <property type="entry name" value="Ribonuclease Inhibitor"/>
    <property type="match status" value="2"/>
</dbReference>
<dbReference type="Pfam" id="PF25372">
    <property type="entry name" value="DUF7885"/>
    <property type="match status" value="1"/>
</dbReference>
<feature type="domain" description="F-box/LRR-repeat protein 15-like leucin rich repeat" evidence="2">
    <location>
        <begin position="59"/>
        <end position="564"/>
    </location>
</feature>
<protein>
    <submittedName>
        <fullName evidence="3">Uncharacterized protein</fullName>
    </submittedName>
</protein>
<dbReference type="SMART" id="SM00367">
    <property type="entry name" value="LRR_CC"/>
    <property type="match status" value="8"/>
</dbReference>
<dbReference type="PANTHER" id="PTHR13318:SF86">
    <property type="entry name" value="F-BOX_LRR-REPEAT PROTEIN 10"/>
    <property type="match status" value="1"/>
</dbReference>
<sequence length="623" mass="68343">MASSSGSASDFSLDLLPVALLQTIMSKLDLPSLCSAAASCKTLNFCASQTLLFITNFHLLDIAPTVDMLERLLPPNPSLWSLKIDCSNLNDSSIVHLARPSLRDLYLHNCGRLSSKLLLELGRKCTDLRSVSLDSLAEERGIGALRTSDLKQLLQGCSHLESLRLIFDISTFGSRNFPEVLATASERLMVLEIGFAMSGMAKETFSRKSGVSQYPLSPSVFPCLQKLCLGVDIITDSLICTISRSLVSLTHLDLHDAPFVEPLAPFDLTNMGMQQINPYKKLKHLSLVRSQEFAPAYFRRVNDLGVLLMVEACADYESIYLGGFSRITDTGLRAILHSCPKLHKVKVWNGTRLTDLVFHDISATPLALTHVGLRSCNLITNASIIQLASNRDLSTLDFRGCRGVGDRALNAICTLPKLKALLLDGCDISDVGLSYLGYGLTSLVSLSLRGCKRITDEGILALFVGSLKQTIQVLDLSYISNVSDNGILSLVRSGVQIVELRVRGCPLIGDTSVMALASMRSESGGYGSSMQVLDLHNSGRITRLAVRWFKKPYFPRLRWLGLTGGVHQDLVDSLKISRPFLRVALGEELGAGQWDPWDGLHSDELEEVDELEQWLLDVEGDED</sequence>
<dbReference type="Pfam" id="PF12937">
    <property type="entry name" value="F-box-like"/>
    <property type="match status" value="1"/>
</dbReference>
<proteinExistence type="predicted"/>
<dbReference type="HOGENOM" id="CLU_036665_0_0_1"/>
<dbReference type="PANTHER" id="PTHR13318">
    <property type="entry name" value="PARTNER OF PAIRED, ISOFORM B-RELATED"/>
    <property type="match status" value="1"/>
</dbReference>